<organism evidence="3">
    <name type="scientific">Proboscia inermis</name>
    <dbReference type="NCBI Taxonomy" id="420281"/>
    <lineage>
        <taxon>Eukaryota</taxon>
        <taxon>Sar</taxon>
        <taxon>Stramenopiles</taxon>
        <taxon>Ochrophyta</taxon>
        <taxon>Bacillariophyta</taxon>
        <taxon>Coscinodiscophyceae</taxon>
        <taxon>Rhizosoleniophycidae</taxon>
        <taxon>Rhizosoleniales</taxon>
        <taxon>Rhizosoleniaceae</taxon>
        <taxon>Proboscia</taxon>
    </lineage>
</organism>
<accession>A0A7S0C7E0</accession>
<proteinExistence type="predicted"/>
<name>A0A7S0C7E0_9STRA</name>
<evidence type="ECO:0000256" key="1">
    <source>
        <dbReference type="SAM" id="MobiDB-lite"/>
    </source>
</evidence>
<protein>
    <recommendedName>
        <fullName evidence="2">Mutator-like transposase domain-containing protein</fullName>
    </recommendedName>
</protein>
<feature type="region of interest" description="Disordered" evidence="1">
    <location>
        <begin position="1"/>
        <end position="34"/>
    </location>
</feature>
<feature type="compositionally biased region" description="Basic and acidic residues" evidence="1">
    <location>
        <begin position="7"/>
        <end position="22"/>
    </location>
</feature>
<evidence type="ECO:0000259" key="2">
    <source>
        <dbReference type="Pfam" id="PF20700"/>
    </source>
</evidence>
<dbReference type="Pfam" id="PF20700">
    <property type="entry name" value="Mutator"/>
    <property type="match status" value="1"/>
</dbReference>
<evidence type="ECO:0000313" key="3">
    <source>
        <dbReference type="EMBL" id="CAD8413512.1"/>
    </source>
</evidence>
<dbReference type="EMBL" id="HBEL01020699">
    <property type="protein sequence ID" value="CAD8413512.1"/>
    <property type="molecule type" value="Transcribed_RNA"/>
</dbReference>
<gene>
    <name evidence="3" type="ORF">PINE0816_LOCUS9644</name>
</gene>
<feature type="domain" description="Mutator-like transposase" evidence="2">
    <location>
        <begin position="101"/>
        <end position="372"/>
    </location>
</feature>
<reference evidence="3" key="1">
    <citation type="submission" date="2021-01" db="EMBL/GenBank/DDBJ databases">
        <authorList>
            <person name="Corre E."/>
            <person name="Pelletier E."/>
            <person name="Niang G."/>
            <person name="Scheremetjew M."/>
            <person name="Finn R."/>
            <person name="Kale V."/>
            <person name="Holt S."/>
            <person name="Cochrane G."/>
            <person name="Meng A."/>
            <person name="Brown T."/>
            <person name="Cohen L."/>
        </authorList>
    </citation>
    <scope>NUCLEOTIDE SEQUENCE</scope>
    <source>
        <strain evidence="3">CCAP1064/1</strain>
    </source>
</reference>
<sequence>MTSKAMKTKESITLDDHSRGDKPPAPSACDTVEGGDSGTAPPVYCQMVSTTIPPDSGAGSTGCCAMVSTTRPPDSGAVSTGCCTMVSTTKRSRSYTQAPQRIINLMNLQSTVNQFLRSCPTCKGTLKLEEKHTVSFATTLEIMCKICILNGVLKKKEILRSEKIVLPTSNKKFSKRSRIQNAGRQGALESEINIRAMMSAFYIGTGGFDIGNVTAFLGIPGGKSWERTYHRHSSSMTKHIMKVAEDEMRGADEIKTIGIAVSYDMGWQKRSTGRVYDSISGHGYIIGCRTGKILGMQVRQTKCKKCQAQNNNGTPAVTHDCMVNWDGGSGAMEAAVAMDLIVAVHDKTDGRVYCEVLVSDDDSTMRSHLQHSDNGGKLDNSIPQPNFLADPSHRIKVMATPLDEFVRRARAPIEHLFDCVFIF</sequence>
<dbReference type="AlphaFoldDB" id="A0A7S0C7E0"/>
<dbReference type="InterPro" id="IPR049012">
    <property type="entry name" value="Mutator_transp_dom"/>
</dbReference>